<dbReference type="InterPro" id="IPR050300">
    <property type="entry name" value="GDXG_lipolytic_enzyme"/>
</dbReference>
<dbReference type="SUPFAM" id="SSF53474">
    <property type="entry name" value="alpha/beta-Hydrolases"/>
    <property type="match status" value="1"/>
</dbReference>
<protein>
    <recommendedName>
        <fullName evidence="3">BD-FAE-like domain-containing protein</fullName>
    </recommendedName>
</protein>
<evidence type="ECO:0000313" key="5">
    <source>
        <dbReference type="Proteomes" id="UP001499933"/>
    </source>
</evidence>
<keyword evidence="1" id="KW-0378">Hydrolase</keyword>
<accession>A0ABP5BE14</accession>
<dbReference type="RefSeq" id="WP_344089876.1">
    <property type="nucleotide sequence ID" value="NZ_BAAAOG010000001.1"/>
</dbReference>
<dbReference type="InterPro" id="IPR049492">
    <property type="entry name" value="BD-FAE-like_dom"/>
</dbReference>
<evidence type="ECO:0000313" key="4">
    <source>
        <dbReference type="EMBL" id="GAA1942262.1"/>
    </source>
</evidence>
<evidence type="ECO:0000256" key="2">
    <source>
        <dbReference type="SAM" id="MobiDB-lite"/>
    </source>
</evidence>
<proteinExistence type="predicted"/>
<dbReference type="EMBL" id="BAAAOG010000001">
    <property type="protein sequence ID" value="GAA1942262.1"/>
    <property type="molecule type" value="Genomic_DNA"/>
</dbReference>
<evidence type="ECO:0000256" key="1">
    <source>
        <dbReference type="ARBA" id="ARBA00022801"/>
    </source>
</evidence>
<dbReference type="PANTHER" id="PTHR48081">
    <property type="entry name" value="AB HYDROLASE SUPERFAMILY PROTEIN C4A8.06C"/>
    <property type="match status" value="1"/>
</dbReference>
<dbReference type="InterPro" id="IPR029058">
    <property type="entry name" value="AB_hydrolase_fold"/>
</dbReference>
<gene>
    <name evidence="4" type="ORF">GCM10009776_00030</name>
</gene>
<comment type="caution">
    <text evidence="4">The sequence shown here is derived from an EMBL/GenBank/DDBJ whole genome shotgun (WGS) entry which is preliminary data.</text>
</comment>
<feature type="domain" description="BD-FAE-like" evidence="3">
    <location>
        <begin position="71"/>
        <end position="281"/>
    </location>
</feature>
<organism evidence="4 5">
    <name type="scientific">Microbacterium deminutum</name>
    <dbReference type="NCBI Taxonomy" id="344164"/>
    <lineage>
        <taxon>Bacteria</taxon>
        <taxon>Bacillati</taxon>
        <taxon>Actinomycetota</taxon>
        <taxon>Actinomycetes</taxon>
        <taxon>Micrococcales</taxon>
        <taxon>Microbacteriaceae</taxon>
        <taxon>Microbacterium</taxon>
    </lineage>
</organism>
<keyword evidence="5" id="KW-1185">Reference proteome</keyword>
<feature type="region of interest" description="Disordered" evidence="2">
    <location>
        <begin position="14"/>
        <end position="41"/>
    </location>
</feature>
<dbReference type="Gene3D" id="3.40.50.1820">
    <property type="entry name" value="alpha/beta hydrolase"/>
    <property type="match status" value="1"/>
</dbReference>
<dbReference type="PANTHER" id="PTHR48081:SF13">
    <property type="entry name" value="ALPHA_BETA HYDROLASE"/>
    <property type="match status" value="1"/>
</dbReference>
<name>A0ABP5BE14_9MICO</name>
<sequence length="335" mass="35619">MNIPTLMTKLAAVRGHPIPTSTRSAPDDQRDSEVIPADSTGQIGSARGVRLRRNIEYARRETPGGSVRLRLDLMIPEAGGRHPLVVFVPGGGFVMAPKVGGAKMRRYVAAAGLVVASIEYRTTRHDATFRDGLQDVQDAIRFLRSHADEFGIDPARVGLWGESAGGYLAALAGVVSGDPALDPDGTAAVRAVVDKFGGSDLSRLADGFDDDTVAKINAPGNPNARWVGGPQAMSVSDDVVSWHASDPSRHVRPDAPAFLIFHGSDDRLVSPVQTMVMHQALLNAGARSRRILVAGAGHGDIAVKGGEEKYWTTTAVMQFIVDFLRRELSEGGEAG</sequence>
<evidence type="ECO:0000259" key="3">
    <source>
        <dbReference type="Pfam" id="PF20434"/>
    </source>
</evidence>
<dbReference type="Pfam" id="PF20434">
    <property type="entry name" value="BD-FAE"/>
    <property type="match status" value="1"/>
</dbReference>
<dbReference type="Proteomes" id="UP001499933">
    <property type="component" value="Unassembled WGS sequence"/>
</dbReference>
<reference evidence="5" key="1">
    <citation type="journal article" date="2019" name="Int. J. Syst. Evol. Microbiol.">
        <title>The Global Catalogue of Microorganisms (GCM) 10K type strain sequencing project: providing services to taxonomists for standard genome sequencing and annotation.</title>
        <authorList>
            <consortium name="The Broad Institute Genomics Platform"/>
            <consortium name="The Broad Institute Genome Sequencing Center for Infectious Disease"/>
            <person name="Wu L."/>
            <person name="Ma J."/>
        </authorList>
    </citation>
    <scope>NUCLEOTIDE SEQUENCE [LARGE SCALE GENOMIC DNA]</scope>
    <source>
        <strain evidence="5">JCM 14901</strain>
    </source>
</reference>